<dbReference type="SUPFAM" id="SSF52833">
    <property type="entry name" value="Thioredoxin-like"/>
    <property type="match status" value="1"/>
</dbReference>
<comment type="caution">
    <text evidence="1">The sequence shown here is derived from an EMBL/GenBank/DDBJ whole genome shotgun (WGS) entry which is preliminary data.</text>
</comment>
<dbReference type="EMBL" id="WOCD01000002">
    <property type="protein sequence ID" value="MUH71714.1"/>
    <property type="molecule type" value="Genomic_DNA"/>
</dbReference>
<dbReference type="InterPro" id="IPR008554">
    <property type="entry name" value="Glutaredoxin-like"/>
</dbReference>
<dbReference type="AlphaFoldDB" id="A0A6N8F6E7"/>
<dbReference type="Proteomes" id="UP000439994">
    <property type="component" value="Unassembled WGS sequence"/>
</dbReference>
<accession>A0A6N8F6E7</accession>
<dbReference type="OrthoDB" id="8537427at2"/>
<dbReference type="RefSeq" id="WP_155694735.1">
    <property type="nucleotide sequence ID" value="NZ_WOCD01000002.1"/>
</dbReference>
<sequence length="79" mass="8914">MASLNLLSTQGCHLCSLAIKLLNDSGTTFSIIDIVFDDQLVKHYGDKIPVLIAEDAEQALFWPFDIQQIEQYKEHYGIS</sequence>
<proteinExistence type="predicted"/>
<organism evidence="1 2">
    <name type="scientific">Psychrosphaera haliotis</name>
    <dbReference type="NCBI Taxonomy" id="555083"/>
    <lineage>
        <taxon>Bacteria</taxon>
        <taxon>Pseudomonadati</taxon>
        <taxon>Pseudomonadota</taxon>
        <taxon>Gammaproteobacteria</taxon>
        <taxon>Alteromonadales</taxon>
        <taxon>Pseudoalteromonadaceae</taxon>
        <taxon>Psychrosphaera</taxon>
    </lineage>
</organism>
<dbReference type="InterPro" id="IPR036249">
    <property type="entry name" value="Thioredoxin-like_sf"/>
</dbReference>
<gene>
    <name evidence="1" type="ORF">GNP35_03970</name>
</gene>
<name>A0A6N8F6E7_9GAMM</name>
<protein>
    <submittedName>
        <fullName evidence="1">Glutaredoxin family protein</fullName>
    </submittedName>
</protein>
<keyword evidence="2" id="KW-1185">Reference proteome</keyword>
<dbReference type="Gene3D" id="3.40.30.10">
    <property type="entry name" value="Glutaredoxin"/>
    <property type="match status" value="1"/>
</dbReference>
<evidence type="ECO:0000313" key="1">
    <source>
        <dbReference type="EMBL" id="MUH71714.1"/>
    </source>
</evidence>
<evidence type="ECO:0000313" key="2">
    <source>
        <dbReference type="Proteomes" id="UP000439994"/>
    </source>
</evidence>
<dbReference type="Pfam" id="PF05768">
    <property type="entry name" value="Glrx-like"/>
    <property type="match status" value="1"/>
</dbReference>
<reference evidence="1 2" key="1">
    <citation type="submission" date="2019-11" db="EMBL/GenBank/DDBJ databases">
        <title>P. haliotis isolates from Z. marina roots.</title>
        <authorList>
            <person name="Cohen M."/>
            <person name="Jospin G."/>
            <person name="Eisen J.A."/>
            <person name="Coil D.A."/>
        </authorList>
    </citation>
    <scope>NUCLEOTIDE SEQUENCE [LARGE SCALE GENOMIC DNA]</scope>
    <source>
        <strain evidence="1 2">UCD-MCMsp1aY</strain>
    </source>
</reference>